<evidence type="ECO:0000313" key="2">
    <source>
        <dbReference type="Proteomes" id="UP001139289"/>
    </source>
</evidence>
<dbReference type="AlphaFoldDB" id="A0A9X1LN66"/>
<name>A0A9X1LN66_9MICO</name>
<evidence type="ECO:0000313" key="1">
    <source>
        <dbReference type="EMBL" id="MCC2028818.1"/>
    </source>
</evidence>
<reference evidence="1" key="1">
    <citation type="submission" date="2021-04" db="EMBL/GenBank/DDBJ databases">
        <title>Microbacterium tenobrionis sp. nov. and Microbacterium allomyrinae sp. nov., isolated from larvae of Tenobrio molitor and Allomyrina dichotoma, respectively.</title>
        <authorList>
            <person name="Lee S.D."/>
        </authorList>
    </citation>
    <scope>NUCLEOTIDE SEQUENCE</scope>
    <source>
        <strain evidence="1">YMB-B2</strain>
    </source>
</reference>
<proteinExistence type="predicted"/>
<dbReference type="Proteomes" id="UP001139289">
    <property type="component" value="Unassembled WGS sequence"/>
</dbReference>
<keyword evidence="2" id="KW-1185">Reference proteome</keyword>
<comment type="caution">
    <text evidence="1">The sequence shown here is derived from an EMBL/GenBank/DDBJ whole genome shotgun (WGS) entry which is preliminary data.</text>
</comment>
<organism evidence="1 2">
    <name type="scientific">Microbacterium tenebrionis</name>
    <dbReference type="NCBI Taxonomy" id="2830665"/>
    <lineage>
        <taxon>Bacteria</taxon>
        <taxon>Bacillati</taxon>
        <taxon>Actinomycetota</taxon>
        <taxon>Actinomycetes</taxon>
        <taxon>Micrococcales</taxon>
        <taxon>Microbacteriaceae</taxon>
        <taxon>Microbacterium</taxon>
    </lineage>
</organism>
<sequence length="505" mass="55423">MTERSWPYPTVPVRGSLTVDGDDENQRCACGNSSYAQDWNYADQTGQLTFEASGSSDPDEFAVCPSCGRVYSNADLFQSDDGIVAAVARYDVNTRVFKAARVQYDREAYTADPSRPARATRRGAEFEDSCYQVAVHAQDAAIGRVGVVLEAIAHAADRAGDYECVDIAVAYASAEGVRVLENALAGPSWTEARKRFLVSLDFGFTQPKALARLSEISNAEVRIPNGREVLGSAALRPHTAFHAKVYSFGVEQHPYLRALVVGSANLTASALSTGAEVVTTQTWKSYSTAALNDLRRARSVLEWFRDTWENADALADVLDEYREKRRALPRPPRIREERTKATRRYLAPLEDHEISGDLSVQLAAAKALWIDASSVIRNRGALPGSQLNTPRGTRVFFGFASEKVPRDTTLGSIDLRIVGHAYHDRTIRFSNNGMDIINLPIPEQNGVETYQGTFLLFARDSPGSDGRRRYTLTVTDAAGVDAKRASAANSVDLEMSSGRKYGLLF</sequence>
<protein>
    <recommendedName>
        <fullName evidence="3">Phospholipase D-like domain-containing protein</fullName>
    </recommendedName>
</protein>
<accession>A0A9X1LN66</accession>
<dbReference type="RefSeq" id="WP_227530017.1">
    <property type="nucleotide sequence ID" value="NZ_JAGTTM010000001.1"/>
</dbReference>
<evidence type="ECO:0008006" key="3">
    <source>
        <dbReference type="Google" id="ProtNLM"/>
    </source>
</evidence>
<dbReference type="EMBL" id="JAGTTM010000001">
    <property type="protein sequence ID" value="MCC2028818.1"/>
    <property type="molecule type" value="Genomic_DNA"/>
</dbReference>
<dbReference type="Gene3D" id="3.30.870.10">
    <property type="entry name" value="Endonuclease Chain A"/>
    <property type="match status" value="1"/>
</dbReference>
<gene>
    <name evidence="1" type="ORF">KEC56_04685</name>
</gene>